<comment type="caution">
    <text evidence="2">The sequence shown here is derived from an EMBL/GenBank/DDBJ whole genome shotgun (WGS) entry which is preliminary data.</text>
</comment>
<feature type="compositionally biased region" description="Low complexity" evidence="1">
    <location>
        <begin position="192"/>
        <end position="208"/>
    </location>
</feature>
<dbReference type="EMBL" id="AVOT02010230">
    <property type="protein sequence ID" value="MBW0489728.1"/>
    <property type="molecule type" value="Genomic_DNA"/>
</dbReference>
<evidence type="ECO:0000313" key="2">
    <source>
        <dbReference type="EMBL" id="MBW0489728.1"/>
    </source>
</evidence>
<accession>A0A9Q3H2R6</accession>
<sequence length="338" mass="36808">MSSKLTELTESSPSAPPPSVHCDPGILSQLASSGHFDPGQTYDGYKENFNPTSSKCHFCFVGKKPSQRPGSAASNVRRYLWSKKDGPLGKEFPVSEGPTPDATSGYSKLIGSRKRDVARWTNVGGSIPVGGRPSYSSSAVPISRINTEAEVVNNPVGHHSSTSPSQPPAKIFQSHLIPSTPRKFQPTLSAIPTSLPHSLPSSSHTRPSINPAVIPSAVQQSRASPIVTSHKLQPEANSSRRREEISPLLFPAAQVFQQSNCWPIRVTREDPNTASENKDVVSRLLRQVDRDSRKVIMYANDGTIPGTASEDMAANLDWYEDELINVFQRAFDHMGKDN</sequence>
<organism evidence="2 3">
    <name type="scientific">Austropuccinia psidii MF-1</name>
    <dbReference type="NCBI Taxonomy" id="1389203"/>
    <lineage>
        <taxon>Eukaryota</taxon>
        <taxon>Fungi</taxon>
        <taxon>Dikarya</taxon>
        <taxon>Basidiomycota</taxon>
        <taxon>Pucciniomycotina</taxon>
        <taxon>Pucciniomycetes</taxon>
        <taxon>Pucciniales</taxon>
        <taxon>Sphaerophragmiaceae</taxon>
        <taxon>Austropuccinia</taxon>
    </lineage>
</organism>
<feature type="region of interest" description="Disordered" evidence="1">
    <location>
        <begin position="87"/>
        <end position="107"/>
    </location>
</feature>
<protein>
    <submittedName>
        <fullName evidence="2">Uncharacterized protein</fullName>
    </submittedName>
</protein>
<feature type="region of interest" description="Disordered" evidence="1">
    <location>
        <begin position="185"/>
        <end position="240"/>
    </location>
</feature>
<evidence type="ECO:0000256" key="1">
    <source>
        <dbReference type="SAM" id="MobiDB-lite"/>
    </source>
</evidence>
<dbReference type="AlphaFoldDB" id="A0A9Q3H2R6"/>
<proteinExistence type="predicted"/>
<reference evidence="2" key="1">
    <citation type="submission" date="2021-03" db="EMBL/GenBank/DDBJ databases">
        <title>Draft genome sequence of rust myrtle Austropuccinia psidii MF-1, a brazilian biotype.</title>
        <authorList>
            <person name="Quecine M.C."/>
            <person name="Pachon D.M.R."/>
            <person name="Bonatelli M.L."/>
            <person name="Correr F.H."/>
            <person name="Franceschini L.M."/>
            <person name="Leite T.F."/>
            <person name="Margarido G.R.A."/>
            <person name="Almeida C.A."/>
            <person name="Ferrarezi J.A."/>
            <person name="Labate C.A."/>
        </authorList>
    </citation>
    <scope>NUCLEOTIDE SEQUENCE</scope>
    <source>
        <strain evidence="2">MF-1</strain>
    </source>
</reference>
<keyword evidence="3" id="KW-1185">Reference proteome</keyword>
<gene>
    <name evidence="2" type="ORF">O181_029443</name>
</gene>
<evidence type="ECO:0000313" key="3">
    <source>
        <dbReference type="Proteomes" id="UP000765509"/>
    </source>
</evidence>
<dbReference type="Proteomes" id="UP000765509">
    <property type="component" value="Unassembled WGS sequence"/>
</dbReference>
<feature type="compositionally biased region" description="Polar residues" evidence="1">
    <location>
        <begin position="217"/>
        <end position="237"/>
    </location>
</feature>
<feature type="region of interest" description="Disordered" evidence="1">
    <location>
        <begin position="1"/>
        <end position="42"/>
    </location>
</feature>
<name>A0A9Q3H2R6_9BASI</name>
<feature type="compositionally biased region" description="Polar residues" evidence="1">
    <location>
        <begin position="1"/>
        <end position="13"/>
    </location>
</feature>